<dbReference type="AlphaFoldDB" id="A0A7C9BMF2"/>
<proteinExistence type="predicted"/>
<gene>
    <name evidence="2" type="ORF">GBK04_29830</name>
</gene>
<dbReference type="Pfam" id="PF13154">
    <property type="entry name" value="DUF3991"/>
    <property type="match status" value="1"/>
</dbReference>
<dbReference type="Proteomes" id="UP000479293">
    <property type="component" value="Unassembled WGS sequence"/>
</dbReference>
<sequence length="578" mass="65122">MNQPVNFVDNDKVELFNQLNANNVRYLAFGSFSINAYEQARTDSTIKLWVDPTQDNIKQLNAALYALGRNPITLEFDPEVKKPLKTESGIATRDSIGVDFYSAVNGFQVIDFTKVHDRKATIKAHEFASSATNRALLIDHMSFPDLYHNTGYTNGKAKEYNLDVLFKAVKAFDLPSQNIAEPSTYLSMEPKNKPEPVVKFSKSQQFTPNYQRRDFAKIRNELDMELVLKHYGYAMSAKSKPNDKWRIYKSGIDGDSQRLAVMNNADSGFKGFVDLNNNAFKGDVFAFIKYREGDYKNAFRVVDQILGNPDYKEKAAQLKPIIPTSSKQYLNDEKLRQSDLIEEYNLTFLPENQPNYLTEKRSISPETLFAPEFKNQVLASKKEGHTNVAFPLTSKKGNILSMDMRNEDFKNFPPGCKGEAIWKSNEHAKLKTDKEILLDDEKILLNQGTKGTVSKSNGRLTFHSTHPDKGNLAVGIEKADIEITTNRIMISESPIDSISYHQLSPPVSGEYRQYISAAGNPSFQQIEQIGHIVQANPQAQFVIGMDGNMAGNRFAINMLALKHPRAGQSLRDTPARGI</sequence>
<name>A0A7C9BMF2_9BACT</name>
<dbReference type="InterPro" id="IPR025054">
    <property type="entry name" value="DUF3991"/>
</dbReference>
<evidence type="ECO:0000313" key="2">
    <source>
        <dbReference type="EMBL" id="MPR37414.1"/>
    </source>
</evidence>
<evidence type="ECO:0000313" key="3">
    <source>
        <dbReference type="Proteomes" id="UP000479293"/>
    </source>
</evidence>
<accession>A0A7C9BMF2</accession>
<evidence type="ECO:0000259" key="1">
    <source>
        <dbReference type="Pfam" id="PF13154"/>
    </source>
</evidence>
<feature type="domain" description="DUF3991" evidence="1">
    <location>
        <begin position="355"/>
        <end position="423"/>
    </location>
</feature>
<keyword evidence="3" id="KW-1185">Reference proteome</keyword>
<organism evidence="2 3">
    <name type="scientific">Salmonirosea aquatica</name>
    <dbReference type="NCBI Taxonomy" id="2654236"/>
    <lineage>
        <taxon>Bacteria</taxon>
        <taxon>Pseudomonadati</taxon>
        <taxon>Bacteroidota</taxon>
        <taxon>Cytophagia</taxon>
        <taxon>Cytophagales</taxon>
        <taxon>Spirosomataceae</taxon>
        <taxon>Salmonirosea</taxon>
    </lineage>
</organism>
<dbReference type="RefSeq" id="WP_152766881.1">
    <property type="nucleotide sequence ID" value="NZ_WHLY01000004.1"/>
</dbReference>
<comment type="caution">
    <text evidence="2">The sequence shown here is derived from an EMBL/GenBank/DDBJ whole genome shotgun (WGS) entry which is preliminary data.</text>
</comment>
<protein>
    <submittedName>
        <fullName evidence="2">DUF3991 domain-containing protein</fullName>
    </submittedName>
</protein>
<dbReference type="Pfam" id="PF13155">
    <property type="entry name" value="Toprim_2"/>
    <property type="match status" value="1"/>
</dbReference>
<reference evidence="2 3" key="1">
    <citation type="submission" date="2019-10" db="EMBL/GenBank/DDBJ databases">
        <title>Draft Genome Sequence of Cytophagaceae sp. SJW1-29.</title>
        <authorList>
            <person name="Choi A."/>
        </authorList>
    </citation>
    <scope>NUCLEOTIDE SEQUENCE [LARGE SCALE GENOMIC DNA]</scope>
    <source>
        <strain evidence="2 3">SJW1-29</strain>
    </source>
</reference>
<dbReference type="EMBL" id="WHLY01000004">
    <property type="protein sequence ID" value="MPR37414.1"/>
    <property type="molecule type" value="Genomic_DNA"/>
</dbReference>